<accession>A0ABP7PDA9</accession>
<evidence type="ECO:0000256" key="1">
    <source>
        <dbReference type="SAM" id="SignalP"/>
    </source>
</evidence>
<protein>
    <recommendedName>
        <fullName evidence="4">Lipoprotein</fullName>
    </recommendedName>
</protein>
<evidence type="ECO:0008006" key="4">
    <source>
        <dbReference type="Google" id="ProtNLM"/>
    </source>
</evidence>
<dbReference type="Proteomes" id="UP001501556">
    <property type="component" value="Unassembled WGS sequence"/>
</dbReference>
<dbReference type="EMBL" id="BAABDI010000003">
    <property type="protein sequence ID" value="GAA3963355.1"/>
    <property type="molecule type" value="Genomic_DNA"/>
</dbReference>
<organism evidence="2 3">
    <name type="scientific">Hymenobacter antarcticus</name>
    <dbReference type="NCBI Taxonomy" id="486270"/>
    <lineage>
        <taxon>Bacteria</taxon>
        <taxon>Pseudomonadati</taxon>
        <taxon>Bacteroidota</taxon>
        <taxon>Cytophagia</taxon>
        <taxon>Cytophagales</taxon>
        <taxon>Hymenobacteraceae</taxon>
        <taxon>Hymenobacter</taxon>
    </lineage>
</organism>
<feature type="signal peptide" evidence="1">
    <location>
        <begin position="1"/>
        <end position="19"/>
    </location>
</feature>
<dbReference type="PROSITE" id="PS51257">
    <property type="entry name" value="PROKAR_LIPOPROTEIN"/>
    <property type="match status" value="1"/>
</dbReference>
<proteinExistence type="predicted"/>
<comment type="caution">
    <text evidence="2">The sequence shown here is derived from an EMBL/GenBank/DDBJ whole genome shotgun (WGS) entry which is preliminary data.</text>
</comment>
<dbReference type="RefSeq" id="WP_345121164.1">
    <property type="nucleotide sequence ID" value="NZ_BAABDI010000003.1"/>
</dbReference>
<evidence type="ECO:0000313" key="3">
    <source>
        <dbReference type="Proteomes" id="UP001501556"/>
    </source>
</evidence>
<keyword evidence="3" id="KW-1185">Reference proteome</keyword>
<feature type="chain" id="PRO_5045825023" description="Lipoprotein" evidence="1">
    <location>
        <begin position="20"/>
        <end position="196"/>
    </location>
</feature>
<name>A0ABP7PDA9_9BACT</name>
<evidence type="ECO:0000313" key="2">
    <source>
        <dbReference type="EMBL" id="GAA3963355.1"/>
    </source>
</evidence>
<gene>
    <name evidence="2" type="ORF">GCM10022407_07550</name>
</gene>
<keyword evidence="1" id="KW-0732">Signal</keyword>
<reference evidence="3" key="1">
    <citation type="journal article" date="2019" name="Int. J. Syst. Evol. Microbiol.">
        <title>The Global Catalogue of Microorganisms (GCM) 10K type strain sequencing project: providing services to taxonomists for standard genome sequencing and annotation.</title>
        <authorList>
            <consortium name="The Broad Institute Genomics Platform"/>
            <consortium name="The Broad Institute Genome Sequencing Center for Infectious Disease"/>
            <person name="Wu L."/>
            <person name="Ma J."/>
        </authorList>
    </citation>
    <scope>NUCLEOTIDE SEQUENCE [LARGE SCALE GENOMIC DNA]</scope>
    <source>
        <strain evidence="3">JCM 17217</strain>
    </source>
</reference>
<sequence length="196" mass="22270">MKHSLLSLLLLLLVSSCNISDEAKELGNGYTYVGEGAPLNYIIGSHTIYPKVVGFEFDESFIVVAQEPNLEGYKSILGTDLDSPYSSYPNYLADSASLQHKLSKTDFETVRKFGPLFSALKQKDLSPENTSNDIAIREAVADSLFHNDPYYQTIFRHKRNFWIIQKEKDVLFGPFNFQQFNQQREIMGISLKLAEE</sequence>